<dbReference type="AlphaFoldDB" id="A0A6A5KSU2"/>
<feature type="compositionally biased region" description="Polar residues" evidence="1">
    <location>
        <begin position="38"/>
        <end position="51"/>
    </location>
</feature>
<feature type="region of interest" description="Disordered" evidence="1">
    <location>
        <begin position="38"/>
        <end position="73"/>
    </location>
</feature>
<gene>
    <name evidence="2" type="ORF">BDW02DRAFT_566794</name>
</gene>
<proteinExistence type="predicted"/>
<sequence>MLCLRHAVVLVCLGLLSTWLCTLYAGKFVPFYSLKETSWTTSPNRTNSARSSLPHKDTTKAEHIPVTTHPFPS</sequence>
<feature type="compositionally biased region" description="Basic and acidic residues" evidence="1">
    <location>
        <begin position="54"/>
        <end position="63"/>
    </location>
</feature>
<name>A0A6A5KSU2_9PLEO</name>
<evidence type="ECO:0000313" key="3">
    <source>
        <dbReference type="Proteomes" id="UP000800040"/>
    </source>
</evidence>
<accession>A0A6A5KSU2</accession>
<dbReference type="Proteomes" id="UP000800040">
    <property type="component" value="Unassembled WGS sequence"/>
</dbReference>
<reference evidence="2" key="1">
    <citation type="submission" date="2020-01" db="EMBL/GenBank/DDBJ databases">
        <authorList>
            <consortium name="DOE Joint Genome Institute"/>
            <person name="Haridas S."/>
            <person name="Albert R."/>
            <person name="Binder M."/>
            <person name="Bloem J."/>
            <person name="Labutti K."/>
            <person name="Salamov A."/>
            <person name="Andreopoulos B."/>
            <person name="Baker S.E."/>
            <person name="Barry K."/>
            <person name="Bills G."/>
            <person name="Bluhm B.H."/>
            <person name="Cannon C."/>
            <person name="Castanera R."/>
            <person name="Culley D.E."/>
            <person name="Daum C."/>
            <person name="Ezra D."/>
            <person name="Gonzalez J.B."/>
            <person name="Henrissat B."/>
            <person name="Kuo A."/>
            <person name="Liang C."/>
            <person name="Lipzen A."/>
            <person name="Lutzoni F."/>
            <person name="Magnuson J."/>
            <person name="Mondo S."/>
            <person name="Nolan M."/>
            <person name="Ohm R."/>
            <person name="Pangilinan J."/>
            <person name="Park H.-J."/>
            <person name="Ramirez L."/>
            <person name="Alfaro M."/>
            <person name="Sun H."/>
            <person name="Tritt A."/>
            <person name="Yoshinaga Y."/>
            <person name="Zwiers L.-H."/>
            <person name="Turgeon B.G."/>
            <person name="Goodwin S.B."/>
            <person name="Spatafora J.W."/>
            <person name="Crous P.W."/>
            <person name="Grigoriev I.V."/>
        </authorList>
    </citation>
    <scope>NUCLEOTIDE SEQUENCE</scope>
    <source>
        <strain evidence="2">P77</strain>
    </source>
</reference>
<keyword evidence="3" id="KW-1185">Reference proteome</keyword>
<dbReference type="EMBL" id="ML975270">
    <property type="protein sequence ID" value="KAF1836703.1"/>
    <property type="molecule type" value="Genomic_DNA"/>
</dbReference>
<evidence type="ECO:0000256" key="1">
    <source>
        <dbReference type="SAM" id="MobiDB-lite"/>
    </source>
</evidence>
<organism evidence="2 3">
    <name type="scientific">Decorospora gaudefroyi</name>
    <dbReference type="NCBI Taxonomy" id="184978"/>
    <lineage>
        <taxon>Eukaryota</taxon>
        <taxon>Fungi</taxon>
        <taxon>Dikarya</taxon>
        <taxon>Ascomycota</taxon>
        <taxon>Pezizomycotina</taxon>
        <taxon>Dothideomycetes</taxon>
        <taxon>Pleosporomycetidae</taxon>
        <taxon>Pleosporales</taxon>
        <taxon>Pleosporineae</taxon>
        <taxon>Pleosporaceae</taxon>
        <taxon>Decorospora</taxon>
    </lineage>
</organism>
<evidence type="ECO:0000313" key="2">
    <source>
        <dbReference type="EMBL" id="KAF1836703.1"/>
    </source>
</evidence>
<protein>
    <submittedName>
        <fullName evidence="2">Uncharacterized protein</fullName>
    </submittedName>
</protein>